<evidence type="ECO:0000313" key="2">
    <source>
        <dbReference type="EMBL" id="MBX51171.1"/>
    </source>
</evidence>
<sequence length="46" mass="5067">MKAQIDSFYSSQFLVRQLGISKCVNVCVFCSFAAYLIGSKKSSACH</sequence>
<protein>
    <submittedName>
        <fullName evidence="2">Uncharacterized protein</fullName>
    </submittedName>
</protein>
<feature type="transmembrane region" description="Helical" evidence="1">
    <location>
        <begin position="18"/>
        <end position="38"/>
    </location>
</feature>
<organism evidence="2">
    <name type="scientific">Rhizophora mucronata</name>
    <name type="common">Asiatic mangrove</name>
    <dbReference type="NCBI Taxonomy" id="61149"/>
    <lineage>
        <taxon>Eukaryota</taxon>
        <taxon>Viridiplantae</taxon>
        <taxon>Streptophyta</taxon>
        <taxon>Embryophyta</taxon>
        <taxon>Tracheophyta</taxon>
        <taxon>Spermatophyta</taxon>
        <taxon>Magnoliopsida</taxon>
        <taxon>eudicotyledons</taxon>
        <taxon>Gunneridae</taxon>
        <taxon>Pentapetalae</taxon>
        <taxon>rosids</taxon>
        <taxon>fabids</taxon>
        <taxon>Malpighiales</taxon>
        <taxon>Rhizophoraceae</taxon>
        <taxon>Rhizophora</taxon>
    </lineage>
</organism>
<keyword evidence="1" id="KW-0812">Transmembrane</keyword>
<dbReference type="EMBL" id="GGEC01070687">
    <property type="protein sequence ID" value="MBX51171.1"/>
    <property type="molecule type" value="Transcribed_RNA"/>
</dbReference>
<evidence type="ECO:0000256" key="1">
    <source>
        <dbReference type="SAM" id="Phobius"/>
    </source>
</evidence>
<name>A0A2P2P982_RHIMU</name>
<reference evidence="2" key="1">
    <citation type="submission" date="2018-02" db="EMBL/GenBank/DDBJ databases">
        <title>Rhizophora mucronata_Transcriptome.</title>
        <authorList>
            <person name="Meera S.P."/>
            <person name="Sreeshan A."/>
            <person name="Augustine A."/>
        </authorList>
    </citation>
    <scope>NUCLEOTIDE SEQUENCE</scope>
    <source>
        <tissue evidence="2">Leaf</tissue>
    </source>
</reference>
<proteinExistence type="predicted"/>
<accession>A0A2P2P982</accession>
<dbReference type="AlphaFoldDB" id="A0A2P2P982"/>
<keyword evidence="1" id="KW-1133">Transmembrane helix</keyword>
<keyword evidence="1" id="KW-0472">Membrane</keyword>